<proteinExistence type="predicted"/>
<dbReference type="AlphaFoldDB" id="A0AAN7UZN8"/>
<sequence length="152" mass="16252">MAGGDYRTRESITTIKTNTISTSRSVHFNLASVGLELLSGILGSDSALNGEASGRDPTKLLQRSTRSNLDLSGHNVYAGDLLGNSVFDLNTGVDLDEVVAVLLIHKELRSAGISVVDGFGQLHRIGENRITGFCGKVLGRGNLHYFLMPPLN</sequence>
<accession>A0AAN7UZN8</accession>
<protein>
    <submittedName>
        <fullName evidence="1">Uncharacterized protein</fullName>
    </submittedName>
</protein>
<dbReference type="EMBL" id="JAWHQM010000079">
    <property type="protein sequence ID" value="KAK5636828.1"/>
    <property type="molecule type" value="Genomic_DNA"/>
</dbReference>
<evidence type="ECO:0000313" key="2">
    <source>
        <dbReference type="Proteomes" id="UP001305414"/>
    </source>
</evidence>
<gene>
    <name evidence="1" type="ORF">RRF57_012540</name>
</gene>
<comment type="caution">
    <text evidence="1">The sequence shown here is derived from an EMBL/GenBank/DDBJ whole genome shotgun (WGS) entry which is preliminary data.</text>
</comment>
<name>A0AAN7UZN8_9PEZI</name>
<dbReference type="Proteomes" id="UP001305414">
    <property type="component" value="Unassembled WGS sequence"/>
</dbReference>
<organism evidence="1 2">
    <name type="scientific">Xylaria bambusicola</name>
    <dbReference type="NCBI Taxonomy" id="326684"/>
    <lineage>
        <taxon>Eukaryota</taxon>
        <taxon>Fungi</taxon>
        <taxon>Dikarya</taxon>
        <taxon>Ascomycota</taxon>
        <taxon>Pezizomycotina</taxon>
        <taxon>Sordariomycetes</taxon>
        <taxon>Xylariomycetidae</taxon>
        <taxon>Xylariales</taxon>
        <taxon>Xylariaceae</taxon>
        <taxon>Xylaria</taxon>
    </lineage>
</organism>
<keyword evidence="2" id="KW-1185">Reference proteome</keyword>
<reference evidence="1 2" key="1">
    <citation type="submission" date="2023-10" db="EMBL/GenBank/DDBJ databases">
        <title>Draft genome sequence of Xylaria bambusicola isolate GMP-LS, the root and basal stem rot pathogen of sugarcane in Indonesia.</title>
        <authorList>
            <person name="Selvaraj P."/>
            <person name="Muralishankar V."/>
            <person name="Muruganantham S."/>
            <person name="Sp S."/>
            <person name="Haryani S."/>
            <person name="Lau K.J.X."/>
            <person name="Naqvi N.I."/>
        </authorList>
    </citation>
    <scope>NUCLEOTIDE SEQUENCE [LARGE SCALE GENOMIC DNA]</scope>
    <source>
        <strain evidence="1">GMP-LS</strain>
    </source>
</reference>
<evidence type="ECO:0000313" key="1">
    <source>
        <dbReference type="EMBL" id="KAK5636828.1"/>
    </source>
</evidence>
<dbReference type="AntiFam" id="ANF00133">
    <property type="entry name" value="Shadow ORF (opposite mccA)"/>
</dbReference>